<evidence type="ECO:0000313" key="2">
    <source>
        <dbReference type="Proteomes" id="UP000237347"/>
    </source>
</evidence>
<accession>A0AAW0KB03</accession>
<evidence type="ECO:0000313" key="1">
    <source>
        <dbReference type="EMBL" id="KAK7836259.1"/>
    </source>
</evidence>
<keyword evidence="2" id="KW-1185">Reference proteome</keyword>
<reference evidence="1 2" key="1">
    <citation type="journal article" date="2018" name="Sci. Data">
        <title>The draft genome sequence of cork oak.</title>
        <authorList>
            <person name="Ramos A.M."/>
            <person name="Usie A."/>
            <person name="Barbosa P."/>
            <person name="Barros P.M."/>
            <person name="Capote T."/>
            <person name="Chaves I."/>
            <person name="Simoes F."/>
            <person name="Abreu I."/>
            <person name="Carrasquinho I."/>
            <person name="Faro C."/>
            <person name="Guimaraes J.B."/>
            <person name="Mendonca D."/>
            <person name="Nobrega F."/>
            <person name="Rodrigues L."/>
            <person name="Saibo N.J.M."/>
            <person name="Varela M.C."/>
            <person name="Egas C."/>
            <person name="Matos J."/>
            <person name="Miguel C.M."/>
            <person name="Oliveira M.M."/>
            <person name="Ricardo C.P."/>
            <person name="Goncalves S."/>
        </authorList>
    </citation>
    <scope>NUCLEOTIDE SEQUENCE [LARGE SCALE GENOMIC DNA]</scope>
    <source>
        <strain evidence="2">cv. HL8</strain>
    </source>
</reference>
<dbReference type="EMBL" id="PKMF04000357">
    <property type="protein sequence ID" value="KAK7836259.1"/>
    <property type="molecule type" value="Genomic_DNA"/>
</dbReference>
<gene>
    <name evidence="1" type="ORF">CFP56_022789</name>
</gene>
<sequence length="124" mass="13880">MAVMSDSPPLVPFQKFCFQKGGCKTLVDSFHPLLFLFINQVGFASLYDVSRPGGNRNWARLRVLDSLSQVKLQLDFHAALPLFAYEPFYEPIELMLHGPWAAAKLNCLIVVLQEPTAEALLGQD</sequence>
<proteinExistence type="predicted"/>
<dbReference type="Proteomes" id="UP000237347">
    <property type="component" value="Unassembled WGS sequence"/>
</dbReference>
<comment type="caution">
    <text evidence="1">The sequence shown here is derived from an EMBL/GenBank/DDBJ whole genome shotgun (WGS) entry which is preliminary data.</text>
</comment>
<dbReference type="AlphaFoldDB" id="A0AAW0KB03"/>
<organism evidence="1 2">
    <name type="scientific">Quercus suber</name>
    <name type="common">Cork oak</name>
    <dbReference type="NCBI Taxonomy" id="58331"/>
    <lineage>
        <taxon>Eukaryota</taxon>
        <taxon>Viridiplantae</taxon>
        <taxon>Streptophyta</taxon>
        <taxon>Embryophyta</taxon>
        <taxon>Tracheophyta</taxon>
        <taxon>Spermatophyta</taxon>
        <taxon>Magnoliopsida</taxon>
        <taxon>eudicotyledons</taxon>
        <taxon>Gunneridae</taxon>
        <taxon>Pentapetalae</taxon>
        <taxon>rosids</taxon>
        <taxon>fabids</taxon>
        <taxon>Fagales</taxon>
        <taxon>Fagaceae</taxon>
        <taxon>Quercus</taxon>
    </lineage>
</organism>
<name>A0AAW0KB03_QUESU</name>
<protein>
    <submittedName>
        <fullName evidence="1">Uncharacterized protein</fullName>
    </submittedName>
</protein>